<dbReference type="SUPFAM" id="SSF52490">
    <property type="entry name" value="Tubulin nucleotide-binding domain-like"/>
    <property type="match status" value="1"/>
</dbReference>
<dbReference type="Gene3D" id="3.40.50.1440">
    <property type="entry name" value="Tubulin/FtsZ, GTPase domain"/>
    <property type="match status" value="1"/>
</dbReference>
<reference evidence="2" key="1">
    <citation type="journal article" date="2019" name="Int. J. Syst. Evol. Microbiol.">
        <title>The Global Catalogue of Microorganisms (GCM) 10K type strain sequencing project: providing services to taxonomists for standard genome sequencing and annotation.</title>
        <authorList>
            <consortium name="The Broad Institute Genomics Platform"/>
            <consortium name="The Broad Institute Genome Sequencing Center for Infectious Disease"/>
            <person name="Wu L."/>
            <person name="Ma J."/>
        </authorList>
    </citation>
    <scope>NUCLEOTIDE SEQUENCE [LARGE SCALE GENOMIC DNA]</scope>
    <source>
        <strain evidence="2">CCM 2050</strain>
    </source>
</reference>
<keyword evidence="2" id="KW-1185">Reference proteome</keyword>
<sequence>MSNVLIGVGGSGQHIIHAYLRVLALGNAGSIDVPHVYIIDADAQSQQIANRRSQLVPDIQSLHEYLRHRGIGNKTKEANFDIIRPYSQNLSSSSDLTVKNVLLAQKSKTNEEIKAFFYEKDLNIKVSEGMHANPKVGSTIFGEKLGRVLDGSGKINTANKLLLQQEFLSLFDDDVTGINTSDCNIVIVGSVFGGTGSGIIPTLARTFNEIINSSSSGRAINLATVATLPWFQLKPGEDGSTGSAFDVGKLKRNTAFALRNFQYELQSNSNNAVSSIFIQSGSMWQDIQRPSAGDFDQPEHTHVVNLLAANAVQNSFARHFTSNELYMPMSQLSHEVRKGHFHPHTSAALQFEDFSKNKTFVSLWMLLVKNALTILILQAFIEVLNGYAEGEINHAVLGDSAAQYDTVKKLLDEISERFGVSLESKKAWFGLKSVTFVPKVVATNLKDALVFEQKQYQDSLKWLSKHDYDNENASGIIPAFRAYHNINSADNANSLWSQLVGANDQTGFEKDELWQSCALKVLEKTVVNDQGAIDTTLQAKINSIIEQGVTDTSKYSQLASNIASSVFKNLNDYVKPAEEFGEKFSEFRTLSDTAQSISHVQLQMQQQRDKIAHYGAMDWNLQLAGDVAALDIMDIDHPKTLRWLDALSPTSTTSNLINTIQLDESIAQGVPNILASFLLQKWRLQIQNDITVSQLIESNHTEYYKIVANKFQSTEMGLYLYAQRVIEAAFWLLISGSTEVVYTAISLDENNAYHRWLKRELLTQNWSDSELGMIVTNDSERTPLFLWNGYYWCLAANSTAQDYFAGLLQNMQLPSLRYRYADLFSRKESGDKNNISSLDKFFAGQLNALRIRLKNSPSANKNHNENILLTALTGILTDLPPPAPPSVVAPIYPALTLGCRNVVTLSEIGTSSSVVKTSGYLVRHPQVVMLDKLPDNNGNVVNIQQFLPVKKEYWLEPEVIEQLSKPNGEAVHTKVKFNGESNNECSIQYTKLYVPELGWMEFPHGGDANQTTIAITPYDLAFGVGVWPNFKVEGWNYYFITVDIEKRNVYEDLASKLNTTLGSDKITVTVYSQDLTQSKVFGFDAIPLKIEFVPAIIELSCGDTVIATQPIILNENLKSGNSHIKCIGLDFGTSNTCMAKAYNEQGQIKRENLNLANTANESRMEWLVYSETDDIKGQEEWLKNRSAYYLQRQADVEQGASYTIPSEILLGLSNRTNPDGSNQTDVQLKTMKENADKGQVLINGLNLNAPIFTPLCSDFLGVSNSDNERIKFFNSLLESNDIQRIYGNIKWPQETGGSDYPLSSRLRSIYIEQMLIGVLARLRYSGVTDIDYVYVTRPDAFMFENTTFANTYARDMKTVLSKLAEKTGITVKKPDVIEVSETEAALQMSMINPNESYVIIDMGGGTTDIDIELAYTDYDDAIQRLKYSSSIKWAGNDLLSAMLKPEDSPIRKFLEHKVNIQSKDTNEKYYETLLTSVMKLQIRNGIRIVDELPTDPGAVSKVAEMFFESIYEYIFVKIKLLLQQAGFKSIDHLKNQKLNIVLQGNGFKLSDYFSHDTHPHPAINEGHYAHAVWDTVFADYFGSDEITLNVSYSENSKEHMIRDGAGGIADQMYSNKISSVLEHPKMLYPPNMFDKNMTDIPILVDYDKDGAIPRLNDSLSDKENLLPLLESLFPYTKKYWNNDIEKVAYLFINNRIGNLNFYDVNAMYLTGSGNGNDHWNFNSAMHQKLQGN</sequence>
<dbReference type="RefSeq" id="WP_201564678.1">
    <property type="nucleotide sequence ID" value="NZ_CAJGZK010000036.1"/>
</dbReference>
<organism evidence="1 2">
    <name type="scientific">Psychrobacter glacincola</name>
    <dbReference type="NCBI Taxonomy" id="56810"/>
    <lineage>
        <taxon>Bacteria</taxon>
        <taxon>Pseudomonadati</taxon>
        <taxon>Pseudomonadota</taxon>
        <taxon>Gammaproteobacteria</taxon>
        <taxon>Moraxellales</taxon>
        <taxon>Moraxellaceae</taxon>
        <taxon>Psychrobacter</taxon>
    </lineage>
</organism>
<proteinExistence type="predicted"/>
<gene>
    <name evidence="1" type="ORF">ACFP58_12250</name>
</gene>
<protein>
    <submittedName>
        <fullName evidence="1">Tubulin-like doman-containing protein</fullName>
    </submittedName>
</protein>
<comment type="caution">
    <text evidence="1">The sequence shown here is derived from an EMBL/GenBank/DDBJ whole genome shotgun (WGS) entry which is preliminary data.</text>
</comment>
<dbReference type="Pfam" id="PF13809">
    <property type="entry name" value="Tubulin_2"/>
    <property type="match status" value="1"/>
</dbReference>
<evidence type="ECO:0000313" key="2">
    <source>
        <dbReference type="Proteomes" id="UP001596264"/>
    </source>
</evidence>
<dbReference type="InterPro" id="IPR043129">
    <property type="entry name" value="ATPase_NBD"/>
</dbReference>
<dbReference type="SUPFAM" id="SSF53067">
    <property type="entry name" value="Actin-like ATPase domain"/>
    <property type="match status" value="1"/>
</dbReference>
<evidence type="ECO:0000313" key="1">
    <source>
        <dbReference type="EMBL" id="MFC6382212.1"/>
    </source>
</evidence>
<accession>A0ABW1WB72</accession>
<name>A0ABW1WB72_9GAMM</name>
<dbReference type="InterPro" id="IPR036525">
    <property type="entry name" value="Tubulin/FtsZ_GTPase_sf"/>
</dbReference>
<dbReference type="Proteomes" id="UP001596264">
    <property type="component" value="Unassembled WGS sequence"/>
</dbReference>
<dbReference type="EMBL" id="JBHSTZ010000058">
    <property type="protein sequence ID" value="MFC6382212.1"/>
    <property type="molecule type" value="Genomic_DNA"/>
</dbReference>
<dbReference type="InterPro" id="IPR025904">
    <property type="entry name" value="Tubulin-like"/>
</dbReference>